<organism evidence="1 2">
    <name type="scientific">Xiphophorus maculatus</name>
    <name type="common">Southern platyfish</name>
    <name type="synonym">Platypoecilus maculatus</name>
    <dbReference type="NCBI Taxonomy" id="8083"/>
    <lineage>
        <taxon>Eukaryota</taxon>
        <taxon>Metazoa</taxon>
        <taxon>Chordata</taxon>
        <taxon>Craniata</taxon>
        <taxon>Vertebrata</taxon>
        <taxon>Euteleostomi</taxon>
        <taxon>Actinopterygii</taxon>
        <taxon>Neopterygii</taxon>
        <taxon>Teleostei</taxon>
        <taxon>Neoteleostei</taxon>
        <taxon>Acanthomorphata</taxon>
        <taxon>Ovalentaria</taxon>
        <taxon>Atherinomorphae</taxon>
        <taxon>Cyprinodontiformes</taxon>
        <taxon>Poeciliidae</taxon>
        <taxon>Poeciliinae</taxon>
        <taxon>Xiphophorus</taxon>
    </lineage>
</organism>
<reference evidence="2" key="1">
    <citation type="submission" date="2012-01" db="EMBL/GenBank/DDBJ databases">
        <authorList>
            <person name="Walter R."/>
            <person name="Schartl M."/>
            <person name="Warren W."/>
        </authorList>
    </citation>
    <scope>NUCLEOTIDE SEQUENCE [LARGE SCALE GENOMIC DNA]</scope>
    <source>
        <strain evidence="2">JP 163 A</strain>
    </source>
</reference>
<keyword evidence="2" id="KW-1185">Reference proteome</keyword>
<proteinExistence type="predicted"/>
<dbReference type="GeneTree" id="ENSGT01110000271586"/>
<name>A0A3B5QM27_XIPMA</name>
<accession>A0A3B5QM27</accession>
<reference evidence="2" key="2">
    <citation type="journal article" date="2013" name="Nat. Genet.">
        <title>The genome of the platyfish, Xiphophorus maculatus, provides insights into evolutionary adaptation and several complex traits.</title>
        <authorList>
            <person name="Schartl M."/>
            <person name="Walter R.B."/>
            <person name="Shen Y."/>
            <person name="Garcia T."/>
            <person name="Catchen J."/>
            <person name="Amores A."/>
            <person name="Braasch I."/>
            <person name="Chalopin D."/>
            <person name="Volff J.N."/>
            <person name="Lesch K.P."/>
            <person name="Bisazza A."/>
            <person name="Minx P."/>
            <person name="Hillier L."/>
            <person name="Wilson R.K."/>
            <person name="Fuerstenberg S."/>
            <person name="Boore J."/>
            <person name="Searle S."/>
            <person name="Postlethwait J.H."/>
            <person name="Warren W.C."/>
        </authorList>
    </citation>
    <scope>NUCLEOTIDE SEQUENCE [LARGE SCALE GENOMIC DNA]</scope>
    <source>
        <strain evidence="2">JP 163 A</strain>
    </source>
</reference>
<evidence type="ECO:0000313" key="1">
    <source>
        <dbReference type="Ensembl" id="ENSXMAP00000031260.1"/>
    </source>
</evidence>
<dbReference type="Proteomes" id="UP000002852">
    <property type="component" value="Unassembled WGS sequence"/>
</dbReference>
<evidence type="ECO:0000313" key="2">
    <source>
        <dbReference type="Proteomes" id="UP000002852"/>
    </source>
</evidence>
<sequence length="97" mass="11046">NSFTPHPATHRLLNLSAAVWKCISGTSDDDQTNLTCKYLLKSSFEFFPVQLLHCYNGSHKGPNCTNIDILIFAMSEIAYSNTYRLCVLYKKRVISRI</sequence>
<protein>
    <submittedName>
        <fullName evidence="1">Uncharacterized protein</fullName>
    </submittedName>
</protein>
<reference evidence="1" key="4">
    <citation type="submission" date="2025-09" db="UniProtKB">
        <authorList>
            <consortium name="Ensembl"/>
        </authorList>
    </citation>
    <scope>IDENTIFICATION</scope>
    <source>
        <strain evidence="1">JP 163 A</strain>
    </source>
</reference>
<dbReference type="InParanoid" id="A0A3B5QM27"/>
<dbReference type="AlphaFoldDB" id="A0A3B5QM27"/>
<dbReference type="Ensembl" id="ENSXMAT00000029125.1">
    <property type="protein sequence ID" value="ENSXMAP00000031260.1"/>
    <property type="gene ID" value="ENSXMAG00000028067.1"/>
</dbReference>
<reference evidence="1" key="3">
    <citation type="submission" date="2025-08" db="UniProtKB">
        <authorList>
            <consortium name="Ensembl"/>
        </authorList>
    </citation>
    <scope>IDENTIFICATION</scope>
    <source>
        <strain evidence="1">JP 163 A</strain>
    </source>
</reference>